<gene>
    <name evidence="1" type="ORF">GCM10010909_05240</name>
</gene>
<dbReference type="InterPro" id="IPR052736">
    <property type="entry name" value="Stf3_sulfotransferase"/>
</dbReference>
<evidence type="ECO:0000313" key="1">
    <source>
        <dbReference type="EMBL" id="GLR65846.1"/>
    </source>
</evidence>
<name>A0ABQ6A239_9PROT</name>
<accession>A0ABQ6A239</accession>
<sequence>MDTLYRALSLGFGAADAVVPKSWLPGLEPAALIAAAGANPGPDARAGLERLMASITAESDLSFFGRISLHWDALRLLRNAEMVEHAHRANPALARAPISQPVFILGLPRSGTTFLHELMAQDSESLVPRNWQTIYPAPRPAGFNPARDERVRAVDRQLRVFAGLAPGFSELHPITADSPQECTEIMAHVFQSLRFDATHRVPSYFAWLEAHGHLPAFHFHKKFLQFLQNGEPGRWVLKCPDHTFTLDAILRVYPDARFVVVHRDPIAVLASVARLTWILRKPFLRKIDLAEIGAQVSERWIEGANRLLDFDRRADVEPERKIHIHYDELARAPLAVIARIYARFGLPLRDEARGAMSRQIAAKPRGGYAKHAPYSLESFKLSPAALQKRFGPYVSQHCGAAGG</sequence>
<proteinExistence type="predicted"/>
<protein>
    <submittedName>
        <fullName evidence="1">Sulfotransferase</fullName>
    </submittedName>
</protein>
<dbReference type="Proteomes" id="UP001156641">
    <property type="component" value="Unassembled WGS sequence"/>
</dbReference>
<evidence type="ECO:0000313" key="2">
    <source>
        <dbReference type="Proteomes" id="UP001156641"/>
    </source>
</evidence>
<comment type="caution">
    <text evidence="1">The sequence shown here is derived from an EMBL/GenBank/DDBJ whole genome shotgun (WGS) entry which is preliminary data.</text>
</comment>
<dbReference type="SUPFAM" id="SSF52540">
    <property type="entry name" value="P-loop containing nucleoside triphosphate hydrolases"/>
    <property type="match status" value="1"/>
</dbReference>
<dbReference type="InterPro" id="IPR027417">
    <property type="entry name" value="P-loop_NTPase"/>
</dbReference>
<keyword evidence="2" id="KW-1185">Reference proteome</keyword>
<organism evidence="1 2">
    <name type="scientific">Acidocella aquatica</name>
    <dbReference type="NCBI Taxonomy" id="1922313"/>
    <lineage>
        <taxon>Bacteria</taxon>
        <taxon>Pseudomonadati</taxon>
        <taxon>Pseudomonadota</taxon>
        <taxon>Alphaproteobacteria</taxon>
        <taxon>Acetobacterales</taxon>
        <taxon>Acidocellaceae</taxon>
        <taxon>Acidocella</taxon>
    </lineage>
</organism>
<dbReference type="RefSeq" id="WP_284256392.1">
    <property type="nucleotide sequence ID" value="NZ_BSOS01000007.1"/>
</dbReference>
<dbReference type="PANTHER" id="PTHR36451">
    <property type="entry name" value="PAPS-DEPENDENT SULFOTRANSFERASE STF3"/>
    <property type="match status" value="1"/>
</dbReference>
<dbReference type="Pfam" id="PF13469">
    <property type="entry name" value="Sulfotransfer_3"/>
    <property type="match status" value="1"/>
</dbReference>
<dbReference type="Gene3D" id="3.40.50.300">
    <property type="entry name" value="P-loop containing nucleotide triphosphate hydrolases"/>
    <property type="match status" value="1"/>
</dbReference>
<dbReference type="PANTHER" id="PTHR36451:SF1">
    <property type="entry name" value="OMEGA-HYDROXY-BETA-DIHYDROMENAQUINONE-9 SULFOTRANSFERASE STF3"/>
    <property type="match status" value="1"/>
</dbReference>
<reference evidence="2" key="1">
    <citation type="journal article" date="2019" name="Int. J. Syst. Evol. Microbiol.">
        <title>The Global Catalogue of Microorganisms (GCM) 10K type strain sequencing project: providing services to taxonomists for standard genome sequencing and annotation.</title>
        <authorList>
            <consortium name="The Broad Institute Genomics Platform"/>
            <consortium name="The Broad Institute Genome Sequencing Center for Infectious Disease"/>
            <person name="Wu L."/>
            <person name="Ma J."/>
        </authorList>
    </citation>
    <scope>NUCLEOTIDE SEQUENCE [LARGE SCALE GENOMIC DNA]</scope>
    <source>
        <strain evidence="2">NBRC 112502</strain>
    </source>
</reference>
<dbReference type="EMBL" id="BSOS01000007">
    <property type="protein sequence ID" value="GLR65846.1"/>
    <property type="molecule type" value="Genomic_DNA"/>
</dbReference>